<comment type="caution">
    <text evidence="2">The sequence shown here is derived from an EMBL/GenBank/DDBJ whole genome shotgun (WGS) entry which is preliminary data.</text>
</comment>
<evidence type="ECO:0000256" key="1">
    <source>
        <dbReference type="SAM" id="MobiDB-lite"/>
    </source>
</evidence>
<sequence length="73" mass="7217">MTLTSPVGSTVTVTVSQRSPSRQGSTGLAAPDADAAAIITRSPAEASVAATTDATRLRARPTTVSSAVFAVSA</sequence>
<feature type="region of interest" description="Disordered" evidence="1">
    <location>
        <begin position="1"/>
        <end position="30"/>
    </location>
</feature>
<keyword evidence="3" id="KW-1185">Reference proteome</keyword>
<dbReference type="EMBL" id="BOOA01000066">
    <property type="protein sequence ID" value="GIH27895.1"/>
    <property type="molecule type" value="Genomic_DNA"/>
</dbReference>
<dbReference type="AlphaFoldDB" id="A0A919QKB6"/>
<feature type="compositionally biased region" description="Low complexity" evidence="1">
    <location>
        <begin position="1"/>
        <end position="21"/>
    </location>
</feature>
<evidence type="ECO:0000313" key="3">
    <source>
        <dbReference type="Proteomes" id="UP000640052"/>
    </source>
</evidence>
<evidence type="ECO:0000313" key="2">
    <source>
        <dbReference type="EMBL" id="GIH27895.1"/>
    </source>
</evidence>
<accession>A0A919QKB6</accession>
<proteinExistence type="predicted"/>
<dbReference type="Proteomes" id="UP000640052">
    <property type="component" value="Unassembled WGS sequence"/>
</dbReference>
<organism evidence="2 3">
    <name type="scientific">Acrocarpospora phusangensis</name>
    <dbReference type="NCBI Taxonomy" id="1070424"/>
    <lineage>
        <taxon>Bacteria</taxon>
        <taxon>Bacillati</taxon>
        <taxon>Actinomycetota</taxon>
        <taxon>Actinomycetes</taxon>
        <taxon>Streptosporangiales</taxon>
        <taxon>Streptosporangiaceae</taxon>
        <taxon>Acrocarpospora</taxon>
    </lineage>
</organism>
<protein>
    <submittedName>
        <fullName evidence="2">Uncharacterized protein</fullName>
    </submittedName>
</protein>
<reference evidence="2" key="1">
    <citation type="submission" date="2021-01" db="EMBL/GenBank/DDBJ databases">
        <title>Whole genome shotgun sequence of Acrocarpospora phusangensis NBRC 108782.</title>
        <authorList>
            <person name="Komaki H."/>
            <person name="Tamura T."/>
        </authorList>
    </citation>
    <scope>NUCLEOTIDE SEQUENCE</scope>
    <source>
        <strain evidence="2">NBRC 108782</strain>
    </source>
</reference>
<name>A0A919QKB6_9ACTN</name>
<gene>
    <name evidence="2" type="ORF">Aph01nite_62050</name>
</gene>